<proteinExistence type="predicted"/>
<organism evidence="1 2">
    <name type="scientific">Cryomyces minteri</name>
    <dbReference type="NCBI Taxonomy" id="331657"/>
    <lineage>
        <taxon>Eukaryota</taxon>
        <taxon>Fungi</taxon>
        <taxon>Dikarya</taxon>
        <taxon>Ascomycota</taxon>
        <taxon>Pezizomycotina</taxon>
        <taxon>Dothideomycetes</taxon>
        <taxon>Dothideomycetes incertae sedis</taxon>
        <taxon>Cryomyces</taxon>
    </lineage>
</organism>
<gene>
    <name evidence="1" type="ORF">B0A49_07343</name>
</gene>
<reference evidence="1 2" key="1">
    <citation type="submission" date="2017-03" db="EMBL/GenBank/DDBJ databases">
        <title>Genomes of endolithic fungi from Antarctica.</title>
        <authorList>
            <person name="Coleine C."/>
            <person name="Masonjones S."/>
            <person name="Stajich J.E."/>
        </authorList>
    </citation>
    <scope>NUCLEOTIDE SEQUENCE [LARGE SCALE GENOMIC DNA]</scope>
    <source>
        <strain evidence="1 2">CCFEE 5187</strain>
    </source>
</reference>
<name>A0A4U0X971_9PEZI</name>
<evidence type="ECO:0000313" key="1">
    <source>
        <dbReference type="EMBL" id="TKA73162.1"/>
    </source>
</evidence>
<evidence type="ECO:0000313" key="2">
    <source>
        <dbReference type="Proteomes" id="UP000308768"/>
    </source>
</evidence>
<keyword evidence="2" id="KW-1185">Reference proteome</keyword>
<dbReference type="OrthoDB" id="5428038at2759"/>
<comment type="caution">
    <text evidence="1">The sequence shown here is derived from an EMBL/GenBank/DDBJ whole genome shotgun (WGS) entry which is preliminary data.</text>
</comment>
<dbReference type="STRING" id="331657.A0A4U0X971"/>
<dbReference type="EMBL" id="NAJN01000450">
    <property type="protein sequence ID" value="TKA73162.1"/>
    <property type="molecule type" value="Genomic_DNA"/>
</dbReference>
<accession>A0A4U0X971</accession>
<dbReference type="AlphaFoldDB" id="A0A4U0X971"/>
<sequence>MTEKQFQLFFTGLEEALNTTGLSGEEVSITVQKLFAAINTFYANHSPQASSLLLAYQVIWKCLPASDLTPVWQPASDLLQQLLQRFWSLPTSTETTSLILDVYSRLSSSDGTSFNTIVPQRLASWIRLVGLDAAGGSAPMDTRYEAILTEILNATPADQTSSIVSSVTRNLVSRKPCKKFAFLSKKHALEFWLRGVRHCQLLANADLTGETWNAIHGTLADRVSAGDLAPHLASMSAKEATQIIFQNWVRPYILQLKVRPNTWDWIAGRRAVGDAGVRSTKYFYRGNFVLVKPTDLDTFHAIKEHLEVRLRASPGSEISSLAPFIDLLAVLAHHKQPYDATTKDLFTILRRSLSPDSIVDLAASLARDKKVFMDPVFAASLVDDFAVAGHVKAACDLFRLVPNVWLSLCPHLPIALINDPSGHKTGYIYRIFDMLNRDDPTNSVPHLLRTPHHTTAVTQTRIDLIHLIAYAFADCPHLLPRVAFRRVYWLYRYLRARQAPLSSLLSRAFVRAGIIRPLQEGQWVSTVKCQWILCFVRTLEGEEIAEQMDRVVWAWRGRVIRERSIRERRARQEARNPRGRLPG</sequence>
<dbReference type="Proteomes" id="UP000308768">
    <property type="component" value="Unassembled WGS sequence"/>
</dbReference>
<protein>
    <submittedName>
        <fullName evidence="1">Uncharacterized protein</fullName>
    </submittedName>
</protein>